<dbReference type="PIRSF" id="PIRSF000127">
    <property type="entry name" value="Xanthine_DH"/>
    <property type="match status" value="1"/>
</dbReference>
<dbReference type="SUPFAM" id="SSF55447">
    <property type="entry name" value="CO dehydrogenase flavoprotein C-terminal domain-like"/>
    <property type="match status" value="1"/>
</dbReference>
<evidence type="ECO:0000256" key="2">
    <source>
        <dbReference type="PIRSR" id="PIRSR000127-2"/>
    </source>
</evidence>
<feature type="binding site" evidence="3">
    <location>
        <position position="1085"/>
    </location>
    <ligand>
        <name>Mo-molybdopterin</name>
        <dbReference type="ChEBI" id="CHEBI:71302"/>
    </ligand>
    <ligandPart>
        <name>Mo</name>
        <dbReference type="ChEBI" id="CHEBI:28685"/>
    </ligandPart>
</feature>
<dbReference type="PANTHER" id="PTHR11908">
    <property type="entry name" value="XANTHINE DEHYDROGENASE"/>
    <property type="match status" value="1"/>
</dbReference>
<protein>
    <submittedName>
        <fullName evidence="5">Putative aldehyde oxidase-like protein</fullName>
    </submittedName>
</protein>
<dbReference type="SMART" id="SM01008">
    <property type="entry name" value="Ald_Xan_dh_C"/>
    <property type="match status" value="1"/>
</dbReference>
<keyword evidence="3" id="KW-0411">Iron-sulfur</keyword>
<dbReference type="InterPro" id="IPR016208">
    <property type="entry name" value="Ald_Oxase/xanthine_DH-like"/>
</dbReference>
<keyword evidence="3" id="KW-0408">Iron</keyword>
<feature type="binding site" evidence="3">
    <location>
        <position position="767"/>
    </location>
    <ligand>
        <name>Mo-molybdopterin</name>
        <dbReference type="ChEBI" id="CHEBI:71302"/>
    </ligand>
    <ligandPart>
        <name>Mo</name>
        <dbReference type="ChEBI" id="CHEBI:28685"/>
    </ligandPart>
</feature>
<evidence type="ECO:0000256" key="1">
    <source>
        <dbReference type="ARBA" id="ARBA00006849"/>
    </source>
</evidence>
<dbReference type="Gene3D" id="3.30.465.10">
    <property type="match status" value="1"/>
</dbReference>
<dbReference type="Gene3D" id="1.10.150.120">
    <property type="entry name" value="[2Fe-2S]-binding domain"/>
    <property type="match status" value="1"/>
</dbReference>
<dbReference type="Gene3D" id="3.90.1170.50">
    <property type="entry name" value="Aldehyde oxidase/xanthine dehydrogenase, a/b hammerhead"/>
    <property type="match status" value="1"/>
</dbReference>
<dbReference type="InterPro" id="IPR002888">
    <property type="entry name" value="2Fe-2S-bd"/>
</dbReference>
<keyword evidence="2" id="KW-0274">FAD</keyword>
<dbReference type="SUPFAM" id="SSF56176">
    <property type="entry name" value="FAD-binding/transporter-associated domain-like"/>
    <property type="match status" value="1"/>
</dbReference>
<dbReference type="Pfam" id="PF20256">
    <property type="entry name" value="MoCoBD_2"/>
    <property type="match status" value="1"/>
</dbReference>
<dbReference type="GO" id="GO:0005506">
    <property type="term" value="F:iron ion binding"/>
    <property type="evidence" value="ECO:0007669"/>
    <property type="project" value="InterPro"/>
</dbReference>
<dbReference type="PROSITE" id="PS51387">
    <property type="entry name" value="FAD_PCMH"/>
    <property type="match status" value="1"/>
</dbReference>
<keyword evidence="3" id="KW-0500">Molybdenum</keyword>
<dbReference type="InterPro" id="IPR016169">
    <property type="entry name" value="FAD-bd_PCMH_sub2"/>
</dbReference>
<dbReference type="InterPro" id="IPR036010">
    <property type="entry name" value="2Fe-2S_ferredoxin-like_sf"/>
</dbReference>
<feature type="binding site" evidence="3">
    <location>
        <position position="137"/>
    </location>
    <ligand>
        <name>[2Fe-2S] cluster</name>
        <dbReference type="ChEBI" id="CHEBI:190135"/>
        <label>2</label>
    </ligand>
</feature>
<dbReference type="SUPFAM" id="SSF47741">
    <property type="entry name" value="CO dehydrogenase ISP C-domain like"/>
    <property type="match status" value="1"/>
</dbReference>
<dbReference type="Pfam" id="PF02738">
    <property type="entry name" value="MoCoBD_1"/>
    <property type="match status" value="1"/>
</dbReference>
<evidence type="ECO:0000313" key="5">
    <source>
        <dbReference type="EnsemblPlants" id="EMT14784"/>
    </source>
</evidence>
<feature type="region of interest" description="Disordered" evidence="4">
    <location>
        <begin position="534"/>
        <end position="563"/>
    </location>
</feature>
<dbReference type="GO" id="GO:0051537">
    <property type="term" value="F:2 iron, 2 sulfur cluster binding"/>
    <property type="evidence" value="ECO:0007669"/>
    <property type="project" value="UniProtKB-KW"/>
</dbReference>
<dbReference type="Gene3D" id="3.10.20.30">
    <property type="match status" value="1"/>
</dbReference>
<feature type="binding site" evidence="3">
    <location>
        <position position="90"/>
    </location>
    <ligand>
        <name>[2Fe-2S] cluster</name>
        <dbReference type="ChEBI" id="CHEBI:190135"/>
        <label>2</label>
    </ligand>
</feature>
<dbReference type="GO" id="GO:0016491">
    <property type="term" value="F:oxidoreductase activity"/>
    <property type="evidence" value="ECO:0007669"/>
    <property type="project" value="InterPro"/>
</dbReference>
<dbReference type="InterPro" id="IPR000674">
    <property type="entry name" value="Ald_Oxase/Xan_DH_a/b"/>
</dbReference>
<dbReference type="Pfam" id="PF00941">
    <property type="entry name" value="FAD_binding_5"/>
    <property type="match status" value="1"/>
</dbReference>
<dbReference type="Pfam" id="PF03450">
    <property type="entry name" value="CO_deh_flav_C"/>
    <property type="match status" value="1"/>
</dbReference>
<dbReference type="Gene3D" id="3.30.365.10">
    <property type="entry name" value="Aldehyde oxidase/xanthine dehydrogenase, molybdopterin binding domain"/>
    <property type="match status" value="4"/>
</dbReference>
<comment type="similarity">
    <text evidence="1">Belongs to the xanthine dehydrogenase family.</text>
</comment>
<accession>N1R321</accession>
<feature type="binding site" evidence="3">
    <location>
        <position position="911"/>
    </location>
    <ligand>
        <name>Mo-molybdopterin</name>
        <dbReference type="ChEBI" id="CHEBI:71302"/>
    </ligand>
    <ligandPart>
        <name>Mo</name>
        <dbReference type="ChEBI" id="CHEBI:28685"/>
    </ligandPart>
</feature>
<dbReference type="Pfam" id="PF01315">
    <property type="entry name" value="Ald_Xan_dh_C"/>
    <property type="match status" value="1"/>
</dbReference>
<dbReference type="SUPFAM" id="SSF54292">
    <property type="entry name" value="2Fe-2S ferredoxin-like"/>
    <property type="match status" value="1"/>
</dbReference>
<evidence type="ECO:0000256" key="3">
    <source>
        <dbReference type="PIRSR" id="PIRSR000127-3"/>
    </source>
</evidence>
<dbReference type="SUPFAM" id="SSF56003">
    <property type="entry name" value="Molybdenum cofactor-binding domain"/>
    <property type="match status" value="1"/>
</dbReference>
<dbReference type="InterPro" id="IPR016166">
    <property type="entry name" value="FAD-bd_PCMH"/>
</dbReference>
<feature type="binding site" evidence="3">
    <location>
        <position position="93"/>
    </location>
    <ligand>
        <name>[2Fe-2S] cluster</name>
        <dbReference type="ChEBI" id="CHEBI:190135"/>
        <label>2</label>
    </ligand>
</feature>
<dbReference type="InterPro" id="IPR036683">
    <property type="entry name" value="CO_DH_flav_C_dom_sf"/>
</dbReference>
<feature type="binding site" evidence="3">
    <location>
        <position position="28"/>
    </location>
    <ligand>
        <name>[2Fe-2S] cluster</name>
        <dbReference type="ChEBI" id="CHEBI:190135"/>
        <label>1</label>
    </ligand>
</feature>
<feature type="compositionally biased region" description="Basic and acidic residues" evidence="4">
    <location>
        <begin position="550"/>
        <end position="563"/>
    </location>
</feature>
<dbReference type="InterPro" id="IPR012675">
    <property type="entry name" value="Beta-grasp_dom_sf"/>
</dbReference>
<dbReference type="PANTHER" id="PTHR11908:SF89">
    <property type="entry name" value="ALDEHYDE OXIDASE-LIKE PROTEIN-RELATED"/>
    <property type="match status" value="1"/>
</dbReference>
<dbReference type="SMART" id="SM01092">
    <property type="entry name" value="CO_deh_flav_C"/>
    <property type="match status" value="1"/>
</dbReference>
<dbReference type="InterPro" id="IPR037165">
    <property type="entry name" value="AldOxase/xan_DH_Mopterin-bd_sf"/>
</dbReference>
<feature type="binding site" evidence="2">
    <location>
        <position position="415"/>
    </location>
    <ligand>
        <name>FAD</name>
        <dbReference type="ChEBI" id="CHEBI:57692"/>
    </ligand>
</feature>
<name>N1R321_AEGTA</name>
<dbReference type="EnsemblPlants" id="EMT14784">
    <property type="protein sequence ID" value="EMT14784"/>
    <property type="gene ID" value="F775_15355"/>
</dbReference>
<comment type="cofactor">
    <cofactor evidence="2">
        <name>FAD</name>
        <dbReference type="ChEBI" id="CHEBI:57692"/>
    </cofactor>
</comment>
<feature type="binding site" evidence="3">
    <location>
        <position position="50"/>
    </location>
    <ligand>
        <name>[2Fe-2S] cluster</name>
        <dbReference type="ChEBI" id="CHEBI:190135"/>
        <label>1</label>
    </ligand>
</feature>
<dbReference type="Gene3D" id="3.30.390.50">
    <property type="entry name" value="CO dehydrogenase flavoprotein, C-terminal domain"/>
    <property type="match status" value="1"/>
</dbReference>
<dbReference type="InterPro" id="IPR036856">
    <property type="entry name" value="Ald_Oxase/Xan_DH_a/b_sf"/>
</dbReference>
<feature type="binding site" evidence="2">
    <location>
        <begin position="335"/>
        <end position="339"/>
    </location>
    <ligand>
        <name>FAD</name>
        <dbReference type="ChEBI" id="CHEBI:57692"/>
    </ligand>
</feature>
<comment type="cofactor">
    <cofactor evidence="3">
        <name>Mo-molybdopterin</name>
        <dbReference type="ChEBI" id="CHEBI:71302"/>
    </cofactor>
    <text evidence="3">Binds 1 Mo-molybdopterin (Mo-MPT) cofactor per subunit.</text>
</comment>
<keyword evidence="3" id="KW-0479">Metal-binding</keyword>
<dbReference type="GO" id="GO:0071949">
    <property type="term" value="F:FAD binding"/>
    <property type="evidence" value="ECO:0007669"/>
    <property type="project" value="InterPro"/>
</dbReference>
<feature type="binding site" evidence="3">
    <location>
        <position position="139"/>
    </location>
    <ligand>
        <name>[2Fe-2S] cluster</name>
        <dbReference type="ChEBI" id="CHEBI:190135"/>
        <label>2</label>
    </ligand>
</feature>
<dbReference type="InterPro" id="IPR005107">
    <property type="entry name" value="CO_DH_flav_C"/>
</dbReference>
<dbReference type="InterPro" id="IPR036318">
    <property type="entry name" value="FAD-bd_PCMH-like_sf"/>
</dbReference>
<reference evidence="5" key="1">
    <citation type="submission" date="2015-06" db="UniProtKB">
        <authorList>
            <consortium name="EnsemblPlants"/>
        </authorList>
    </citation>
    <scope>IDENTIFICATION</scope>
</reference>
<proteinExistence type="inferred from homology"/>
<keyword evidence="3" id="KW-0001">2Fe-2S</keyword>
<dbReference type="InterPro" id="IPR046867">
    <property type="entry name" value="AldOxase/xan_DH_MoCoBD2"/>
</dbReference>
<keyword evidence="2" id="KW-0285">Flavoprotein</keyword>
<feature type="binding site" evidence="2">
    <location>
        <position position="391"/>
    </location>
    <ligand>
        <name>FAD</name>
        <dbReference type="ChEBI" id="CHEBI:57692"/>
    </ligand>
</feature>
<dbReference type="FunFam" id="3.30.365.10:FF:000001">
    <property type="entry name" value="Xanthine dehydrogenase oxidase"/>
    <property type="match status" value="1"/>
</dbReference>
<dbReference type="InterPro" id="IPR036884">
    <property type="entry name" value="2Fe-2S-bd_dom_sf"/>
</dbReference>
<dbReference type="InterPro" id="IPR008274">
    <property type="entry name" value="AldOxase/xan_DH_MoCoBD1"/>
</dbReference>
<evidence type="ECO:0000256" key="4">
    <source>
        <dbReference type="SAM" id="MobiDB-lite"/>
    </source>
</evidence>
<dbReference type="InterPro" id="IPR002346">
    <property type="entry name" value="Mopterin_DH_FAD-bd"/>
</dbReference>
<comment type="cofactor">
    <cofactor evidence="3">
        <name>[2Fe-2S] cluster</name>
        <dbReference type="ChEBI" id="CHEBI:190135"/>
    </cofactor>
    <text evidence="3">Binds 2 [2Fe-2S] clusters.</text>
</comment>
<sequence>MAGGDPEGEARGRGLTCRWRTTGGCGACVVLIATYNPTKDEVTEFSASSCLTLLYNINLCSVITTEGLGNTKDGFHSIQKRMSGFHASQCGFCTPGMCMSIFTSLANADKSKKPQPQKGFSKLTVSEAEKAFSGNMCRCTGYRPIVDACKSFASDVDLEDLGLNVFWKKGDKHADVSKLPDYTLGGGVCTFPDFLKSEIKSSLHHLNDDSDVTVSREGWYHPKSIEQYYDLLNSGLFSDCTVKVVVANTSSGVKGYKDQDLYNKYIDIGDIPELSAICKKDGGIEIGAATPISKTIEILEQEAGSKSSPNGSVVFRKLAEHMSKVATPFVRNTASIGGNIILAQKYPFPSDIVTILLGAASTVRLQVYSETLEVTLEEFLEQPPSDPSTLLLSIFIPHWASDSQKESKVIFETYRAAPRPLGNAVSYINSAMLGHVSQKSCGDLVLSNLHMAFGAYGTEHAIRATKVEQHLNGEVLTPSVVLDAVRLLRETIVPMEGTSHAEYRISVAVAFLFSFLSPFAKGIKGPGKTASIGYASSSDTDDPCNLPLSSRRDTVSSDDHKPVGEPIKKYAVELQASGEAVYVDDIPAPKNCLYGEFIYSTQPLAYVKNIKFKPSLASEKVLTVVSAKDIPSGGQNIGSSFMFGDEPLFGSPVAEYAGQALGVVIAETQRYANLAGKQVVVEYDTKDLKPPILTVEQAVQNNSYFEVPPGKYPKQVGDFSKGMAEADHKILSTEVKLASQYYFYMETQTALAIPDEDNTIVVYSSSQYPELAQSVIARCLGIPFSNVRVITRRVGGGFGGKAFRSYTVATAAALCAFKLRRPVRMYLNRSTDMIMIGGRHPIKAYYTVGFKSNGRITALHLDILINAGISPDASPLMPDTMMSGLKKYNWGALSFDIKVCKTNNTSKSVMRAPGDTQGSFIAEAIIEHVASVLKLDANTVRQKNFHTYDSLVQFYPESAGEASTYTLHSIFNRLLTTSSYLHRAESIKHFNNCNKWRKRGISCAPLIFKVAPRPAPGRVSVLNDGSIVVEVGGIEVGQGLWTKVQQMTVFALGQLWPDGSEYLLDRVRLLQADTLNLIQGGLTAGSTSSESSCAATLEACNMLVERLKPVMKKLKQQSGGAVSWDALIAQAITDNVNLSSSAYWVPGQESSTYLNYGAAISEVEIDVLTGAITLLRSDLVYDCGKSLNPAVDLGQIEGSFIQGIGFFINEEHETNADGLVVSDSTWVYKIPSVDTIPKQFNVEVLNTGYHKNRVLSSKVSSCGMIQEWGTVNRKERCGLFVLRDVECCLKMKLASLELRREEDGEAPSEAEPGRRRAREDMASCRVAGATGDPVVRWPALHALAFGAAGGSRGCDSRRRRRRAEVILAARMRQSSRLRRAEVSLGKKVATKGPWRCPPKPGTTSTSARVPGQIDRGELRDMEAEGKLAEDATIASRQLACCLLVPWVSMPISTWRETL</sequence>
<feature type="binding site" evidence="2">
    <location>
        <position position="351"/>
    </location>
    <ligand>
        <name>FAD</name>
        <dbReference type="ChEBI" id="CHEBI:57692"/>
    </ligand>
</feature>
<dbReference type="Pfam" id="PF01799">
    <property type="entry name" value="Fer2_2"/>
    <property type="match status" value="1"/>
</dbReference>
<dbReference type="FunFam" id="1.10.150.120:FF:000006">
    <property type="entry name" value="Aldehyde oxidase"/>
    <property type="match status" value="1"/>
</dbReference>
<organism evidence="5">
    <name type="scientific">Aegilops tauschii</name>
    <name type="common">Tausch's goatgrass</name>
    <name type="synonym">Aegilops squarrosa</name>
    <dbReference type="NCBI Taxonomy" id="37682"/>
    <lineage>
        <taxon>Eukaryota</taxon>
        <taxon>Viridiplantae</taxon>
        <taxon>Streptophyta</taxon>
        <taxon>Embryophyta</taxon>
        <taxon>Tracheophyta</taxon>
        <taxon>Spermatophyta</taxon>
        <taxon>Magnoliopsida</taxon>
        <taxon>Liliopsida</taxon>
        <taxon>Poales</taxon>
        <taxon>Poaceae</taxon>
        <taxon>BOP clade</taxon>
        <taxon>Pooideae</taxon>
        <taxon>Triticodae</taxon>
        <taxon>Triticeae</taxon>
        <taxon>Triticinae</taxon>
        <taxon>Aegilops</taxon>
    </lineage>
</organism>
<dbReference type="SUPFAM" id="SSF54665">
    <property type="entry name" value="CO dehydrogenase molybdoprotein N-domain-like"/>
    <property type="match status" value="1"/>
</dbReference>
<feature type="binding site" evidence="3">
    <location>
        <position position="798"/>
    </location>
    <ligand>
        <name>Mo-molybdopterin</name>
        <dbReference type="ChEBI" id="CHEBI:71302"/>
    </ligand>
    <ligandPart>
        <name>Mo</name>
        <dbReference type="ChEBI" id="CHEBI:28685"/>
    </ligandPart>
</feature>
<feature type="binding site" evidence="3">
    <location>
        <position position="25"/>
    </location>
    <ligand>
        <name>[2Fe-2S] cluster</name>
        <dbReference type="ChEBI" id="CHEBI:190135"/>
        <label>1</label>
    </ligand>
</feature>